<evidence type="ECO:0000259" key="4">
    <source>
        <dbReference type="Pfam" id="PF01555"/>
    </source>
</evidence>
<name>A0A0F9S4Z1_9ZZZZ</name>
<keyword evidence="2" id="KW-0489">Methyltransferase</keyword>
<dbReference type="SUPFAM" id="SSF53335">
    <property type="entry name" value="S-adenosyl-L-methionine-dependent methyltransferases"/>
    <property type="match status" value="1"/>
</dbReference>
<dbReference type="InterPro" id="IPR029063">
    <property type="entry name" value="SAM-dependent_MTases_sf"/>
</dbReference>
<comment type="similarity">
    <text evidence="1">Belongs to the N(4)/N(6)-methyltransferase family.</text>
</comment>
<keyword evidence="3" id="KW-0808">Transferase</keyword>
<feature type="domain" description="DNA methylase N-4/N-6" evidence="4">
    <location>
        <begin position="24"/>
        <end position="216"/>
    </location>
</feature>
<dbReference type="AlphaFoldDB" id="A0A0F9S4Z1"/>
<dbReference type="GO" id="GO:0008170">
    <property type="term" value="F:N-methyltransferase activity"/>
    <property type="evidence" value="ECO:0007669"/>
    <property type="project" value="InterPro"/>
</dbReference>
<dbReference type="InterPro" id="IPR002052">
    <property type="entry name" value="DNA_methylase_N6_adenine_CS"/>
</dbReference>
<dbReference type="Pfam" id="PF01555">
    <property type="entry name" value="N6_N4_Mtase"/>
    <property type="match status" value="1"/>
</dbReference>
<dbReference type="GO" id="GO:0032259">
    <property type="term" value="P:methylation"/>
    <property type="evidence" value="ECO:0007669"/>
    <property type="project" value="UniProtKB-KW"/>
</dbReference>
<organism evidence="5">
    <name type="scientific">marine sediment metagenome</name>
    <dbReference type="NCBI Taxonomy" id="412755"/>
    <lineage>
        <taxon>unclassified sequences</taxon>
        <taxon>metagenomes</taxon>
        <taxon>ecological metagenomes</taxon>
    </lineage>
</organism>
<protein>
    <recommendedName>
        <fullName evidence="4">DNA methylase N-4/N-6 domain-containing protein</fullName>
    </recommendedName>
</protein>
<evidence type="ECO:0000256" key="2">
    <source>
        <dbReference type="ARBA" id="ARBA00022603"/>
    </source>
</evidence>
<dbReference type="InterPro" id="IPR002941">
    <property type="entry name" value="DNA_methylase_N4/N6"/>
</dbReference>
<proteinExistence type="inferred from homology"/>
<gene>
    <name evidence="5" type="ORF">LCGC14_0515200</name>
</gene>
<evidence type="ECO:0000313" key="5">
    <source>
        <dbReference type="EMBL" id="KKN62144.1"/>
    </source>
</evidence>
<dbReference type="Gene3D" id="3.40.50.150">
    <property type="entry name" value="Vaccinia Virus protein VP39"/>
    <property type="match status" value="1"/>
</dbReference>
<reference evidence="5" key="1">
    <citation type="journal article" date="2015" name="Nature">
        <title>Complex archaea that bridge the gap between prokaryotes and eukaryotes.</title>
        <authorList>
            <person name="Spang A."/>
            <person name="Saw J.H."/>
            <person name="Jorgensen S.L."/>
            <person name="Zaremba-Niedzwiedzka K."/>
            <person name="Martijn J."/>
            <person name="Lind A.E."/>
            <person name="van Eijk R."/>
            <person name="Schleper C."/>
            <person name="Guy L."/>
            <person name="Ettema T.J."/>
        </authorList>
    </citation>
    <scope>NUCLEOTIDE SEQUENCE</scope>
</reference>
<dbReference type="PROSITE" id="PS00092">
    <property type="entry name" value="N6_MTASE"/>
    <property type="match status" value="1"/>
</dbReference>
<dbReference type="PRINTS" id="PR00508">
    <property type="entry name" value="S21N4MTFRASE"/>
</dbReference>
<dbReference type="InterPro" id="IPR001091">
    <property type="entry name" value="RM_Methyltransferase"/>
</dbReference>
<dbReference type="EMBL" id="LAZR01000634">
    <property type="protein sequence ID" value="KKN62144.1"/>
    <property type="molecule type" value="Genomic_DNA"/>
</dbReference>
<dbReference type="GO" id="GO:0003677">
    <property type="term" value="F:DNA binding"/>
    <property type="evidence" value="ECO:0007669"/>
    <property type="project" value="InterPro"/>
</dbReference>
<accession>A0A0F9S4Z1</accession>
<sequence length="229" mass="26455">MLELNKVYNMDCLEGLKELQDNSVDLVITDPPYKVSQNYGGGVDADNLKNVANILRSFPEICRVLKKGRFFISFYDNRILPFLFEAIKGTDLVYRKSIYLYRRWGNAHRWMGWMQCTDPVCFFVKGHDKSFMPKGIKSKVKHDCYIKSSPEQESTGHPAQKPLEIIRDIIIWCSKEKELILDPYVGSGSVPVVCKQTNRDFIAFDNNKDYVDIANKRLNQNTLTQTPTQ</sequence>
<evidence type="ECO:0000256" key="1">
    <source>
        <dbReference type="ARBA" id="ARBA00006594"/>
    </source>
</evidence>
<evidence type="ECO:0000256" key="3">
    <source>
        <dbReference type="ARBA" id="ARBA00022679"/>
    </source>
</evidence>
<comment type="caution">
    <text evidence="5">The sequence shown here is derived from an EMBL/GenBank/DDBJ whole genome shotgun (WGS) entry which is preliminary data.</text>
</comment>